<feature type="transmembrane region" description="Helical" evidence="1">
    <location>
        <begin position="7"/>
        <end position="30"/>
    </location>
</feature>
<dbReference type="AlphaFoldDB" id="A0A955RXD7"/>
<feature type="transmembrane region" description="Helical" evidence="1">
    <location>
        <begin position="105"/>
        <end position="126"/>
    </location>
</feature>
<dbReference type="Proteomes" id="UP000699691">
    <property type="component" value="Unassembled WGS sequence"/>
</dbReference>
<name>A0A955RXD7_UNCKA</name>
<evidence type="ECO:0000313" key="3">
    <source>
        <dbReference type="Proteomes" id="UP000699691"/>
    </source>
</evidence>
<evidence type="ECO:0000313" key="2">
    <source>
        <dbReference type="EMBL" id="MCA9398052.1"/>
    </source>
</evidence>
<organism evidence="2 3">
    <name type="scientific">candidate division WWE3 bacterium</name>
    <dbReference type="NCBI Taxonomy" id="2053526"/>
    <lineage>
        <taxon>Bacteria</taxon>
        <taxon>Katanobacteria</taxon>
    </lineage>
</organism>
<evidence type="ECO:0008006" key="4">
    <source>
        <dbReference type="Google" id="ProtNLM"/>
    </source>
</evidence>
<comment type="caution">
    <text evidence="2">The sequence shown here is derived from an EMBL/GenBank/DDBJ whole genome shotgun (WGS) entry which is preliminary data.</text>
</comment>
<evidence type="ECO:0000256" key="1">
    <source>
        <dbReference type="SAM" id="Phobius"/>
    </source>
</evidence>
<dbReference type="EMBL" id="JAGQKY010000263">
    <property type="protein sequence ID" value="MCA9398052.1"/>
    <property type="molecule type" value="Genomic_DNA"/>
</dbReference>
<protein>
    <recommendedName>
        <fullName evidence="4">Sugar transferase</fullName>
    </recommendedName>
</protein>
<gene>
    <name evidence="2" type="ORF">KC573_04435</name>
</gene>
<proteinExistence type="predicted"/>
<feature type="transmembrane region" description="Helical" evidence="1">
    <location>
        <begin position="45"/>
        <end position="66"/>
    </location>
</feature>
<accession>A0A955RXD7</accession>
<feature type="transmembrane region" description="Helical" evidence="1">
    <location>
        <begin position="78"/>
        <end position="99"/>
    </location>
</feature>
<feature type="non-terminal residue" evidence="2">
    <location>
        <position position="145"/>
    </location>
</feature>
<keyword evidence="1" id="KW-0472">Membrane</keyword>
<reference evidence="2" key="2">
    <citation type="journal article" date="2021" name="Microbiome">
        <title>Successional dynamics and alternative stable states in a saline activated sludge microbial community over 9 years.</title>
        <authorList>
            <person name="Wang Y."/>
            <person name="Ye J."/>
            <person name="Ju F."/>
            <person name="Liu L."/>
            <person name="Boyd J.A."/>
            <person name="Deng Y."/>
            <person name="Parks D.H."/>
            <person name="Jiang X."/>
            <person name="Yin X."/>
            <person name="Woodcroft B.J."/>
            <person name="Tyson G.W."/>
            <person name="Hugenholtz P."/>
            <person name="Polz M.F."/>
            <person name="Zhang T."/>
        </authorList>
    </citation>
    <scope>NUCLEOTIDE SEQUENCE</scope>
    <source>
        <strain evidence="2">HKST-UBA02</strain>
    </source>
</reference>
<reference evidence="2" key="1">
    <citation type="submission" date="2020-04" db="EMBL/GenBank/DDBJ databases">
        <authorList>
            <person name="Zhang T."/>
        </authorList>
    </citation>
    <scope>NUCLEOTIDE SEQUENCE</scope>
    <source>
        <strain evidence="2">HKST-UBA02</strain>
    </source>
</reference>
<sequence length="145" mass="16482">MKRSELLIRVLLLPLDYISVLAAFLLAYQLRGSVDETFLLPYNEFIPLTLTLSILWIVCLSLLGVYNLTKQRSRWDEFFAIILGSLAAITVSGSVIFFFKQIDFSRLILVSTTVIAITLLVSLRLLRNIAMAILYKRGIAVRRTL</sequence>
<dbReference type="Pfam" id="PF13727">
    <property type="entry name" value="CoA_binding_3"/>
    <property type="match status" value="1"/>
</dbReference>
<keyword evidence="1" id="KW-1133">Transmembrane helix</keyword>
<keyword evidence="1" id="KW-0812">Transmembrane</keyword>